<evidence type="ECO:0000313" key="3">
    <source>
        <dbReference type="Proteomes" id="UP001431783"/>
    </source>
</evidence>
<dbReference type="EMBL" id="JARQZJ010000098">
    <property type="protein sequence ID" value="KAK9886122.1"/>
    <property type="molecule type" value="Genomic_DNA"/>
</dbReference>
<protein>
    <submittedName>
        <fullName evidence="2">Uncharacterized protein</fullName>
    </submittedName>
</protein>
<gene>
    <name evidence="2" type="ORF">WA026_014908</name>
</gene>
<keyword evidence="3" id="KW-1185">Reference proteome</keyword>
<feature type="region of interest" description="Disordered" evidence="1">
    <location>
        <begin position="74"/>
        <end position="99"/>
    </location>
</feature>
<comment type="caution">
    <text evidence="2">The sequence shown here is derived from an EMBL/GenBank/DDBJ whole genome shotgun (WGS) entry which is preliminary data.</text>
</comment>
<name>A0AAW1URL3_9CUCU</name>
<accession>A0AAW1URL3</accession>
<evidence type="ECO:0000256" key="1">
    <source>
        <dbReference type="SAM" id="MobiDB-lite"/>
    </source>
</evidence>
<organism evidence="2 3">
    <name type="scientific">Henosepilachna vigintioctopunctata</name>
    <dbReference type="NCBI Taxonomy" id="420089"/>
    <lineage>
        <taxon>Eukaryota</taxon>
        <taxon>Metazoa</taxon>
        <taxon>Ecdysozoa</taxon>
        <taxon>Arthropoda</taxon>
        <taxon>Hexapoda</taxon>
        <taxon>Insecta</taxon>
        <taxon>Pterygota</taxon>
        <taxon>Neoptera</taxon>
        <taxon>Endopterygota</taxon>
        <taxon>Coleoptera</taxon>
        <taxon>Polyphaga</taxon>
        <taxon>Cucujiformia</taxon>
        <taxon>Coccinelloidea</taxon>
        <taxon>Coccinellidae</taxon>
        <taxon>Epilachninae</taxon>
        <taxon>Epilachnini</taxon>
        <taxon>Henosepilachna</taxon>
    </lineage>
</organism>
<feature type="region of interest" description="Disordered" evidence="1">
    <location>
        <begin position="1"/>
        <end position="25"/>
    </location>
</feature>
<dbReference type="AlphaFoldDB" id="A0AAW1URL3"/>
<sequence length="157" mass="17677">MKRKRKSASTQLKTSSESEENKQKRCSVTFVENLTNPQELYPTCSIINQNLPPEKENRPVQSKIKEQNYPLVPYCPSTADKDSTSTFVEGDSHPRSSRNPHIGHLCEHSVPHPNIFHSTSPSIKTEHYQGLPPKYIIAPEGVLLSIMFGQTCNTNKS</sequence>
<reference evidence="2 3" key="1">
    <citation type="submission" date="2023-03" db="EMBL/GenBank/DDBJ databases">
        <title>Genome insight into feeding habits of ladybird beetles.</title>
        <authorList>
            <person name="Li H.-S."/>
            <person name="Huang Y.-H."/>
            <person name="Pang H."/>
        </authorList>
    </citation>
    <scope>NUCLEOTIDE SEQUENCE [LARGE SCALE GENOMIC DNA]</scope>
    <source>
        <strain evidence="2">SYSU_2023b</strain>
        <tissue evidence="2">Whole body</tissue>
    </source>
</reference>
<dbReference type="Proteomes" id="UP001431783">
    <property type="component" value="Unassembled WGS sequence"/>
</dbReference>
<proteinExistence type="predicted"/>
<evidence type="ECO:0000313" key="2">
    <source>
        <dbReference type="EMBL" id="KAK9886122.1"/>
    </source>
</evidence>